<evidence type="ECO:0000256" key="1">
    <source>
        <dbReference type="SAM" id="MobiDB-lite"/>
    </source>
</evidence>
<dbReference type="EMBL" id="PYWC01000057">
    <property type="protein sequence ID" value="PWW74734.1"/>
    <property type="molecule type" value="Genomic_DNA"/>
</dbReference>
<feature type="compositionally biased region" description="Low complexity" evidence="1">
    <location>
        <begin position="18"/>
        <end position="45"/>
    </location>
</feature>
<proteinExistence type="predicted"/>
<protein>
    <submittedName>
        <fullName evidence="2">Uncharacterized protein</fullName>
    </submittedName>
</protein>
<name>A0A317SK10_9PEZI</name>
<reference evidence="2 3" key="1">
    <citation type="submission" date="2018-03" db="EMBL/GenBank/DDBJ databases">
        <title>Genomes of Pezizomycetes fungi and the evolution of truffles.</title>
        <authorList>
            <person name="Murat C."/>
            <person name="Payen T."/>
            <person name="Noel B."/>
            <person name="Kuo A."/>
            <person name="Martin F.M."/>
        </authorList>
    </citation>
    <scope>NUCLEOTIDE SEQUENCE [LARGE SCALE GENOMIC DNA]</scope>
    <source>
        <strain evidence="2">091103-1</strain>
    </source>
</reference>
<accession>A0A317SK10</accession>
<gene>
    <name evidence="2" type="ORF">C7212DRAFT_298795</name>
</gene>
<feature type="compositionally biased region" description="Low complexity" evidence="1">
    <location>
        <begin position="438"/>
        <end position="457"/>
    </location>
</feature>
<dbReference type="AlphaFoldDB" id="A0A317SK10"/>
<comment type="caution">
    <text evidence="2">The sequence shown here is derived from an EMBL/GenBank/DDBJ whole genome shotgun (WGS) entry which is preliminary data.</text>
</comment>
<feature type="region of interest" description="Disordered" evidence="1">
    <location>
        <begin position="17"/>
        <end position="45"/>
    </location>
</feature>
<evidence type="ECO:0000313" key="3">
    <source>
        <dbReference type="Proteomes" id="UP000246991"/>
    </source>
</evidence>
<sequence length="541" mass="57141">MTTEAVRMLSYTLPCPLPTASTDSTSPTPIPSNIGSTPDRLPASAASAPAVAAAAGQQFSPAITARCHSRAQAGSGSSTPNGLIGADDGITTALHTLTKSIQRRCSNDGTRRVYIHVSHAISPSIPLNRLPSTPLANGCVGSPGGFFGGGFDISPGGCAGGGGGGGYFAPTVFNSIVVAPESIPTAPSISPHRTHPIPLPNPILPPFSLHMTLLERYIPPTSNAEDLSMFSTQSSVILDRLHELSPHGGSLLFIYPTKTGAKHFDKQYLGPVLDPLLRKLMVLYMLREDLLWGIRNMAAIGEMSEFEGLRRKLDNFCAGFSHAINDNSIRGKSGSGSQASRLQLDSSYPKTRVRLVHSQKAMIQLNDNSWREWWTQQEQLRIREAVKRHFSSLQPPVETQTPASPSASGPHGSHHTKSASMSSPKLGNLPSMAQVAKATTASSTPSSPTVPSSPQSQYSFGYGAPGDLAREVLDGVRAPAVRPSSRGMSEAVVASALAGPGTFGVGGVVGDYEISSVPSDRRVKERGIEVGVFVLRREVVT</sequence>
<dbReference type="OrthoDB" id="5407894at2759"/>
<keyword evidence="3" id="KW-1185">Reference proteome</keyword>
<dbReference type="Proteomes" id="UP000246991">
    <property type="component" value="Unassembled WGS sequence"/>
</dbReference>
<dbReference type="STRING" id="42249.A0A317SK10"/>
<evidence type="ECO:0000313" key="2">
    <source>
        <dbReference type="EMBL" id="PWW74734.1"/>
    </source>
</evidence>
<organism evidence="2 3">
    <name type="scientific">Tuber magnatum</name>
    <name type="common">white Piedmont truffle</name>
    <dbReference type="NCBI Taxonomy" id="42249"/>
    <lineage>
        <taxon>Eukaryota</taxon>
        <taxon>Fungi</taxon>
        <taxon>Dikarya</taxon>
        <taxon>Ascomycota</taxon>
        <taxon>Pezizomycotina</taxon>
        <taxon>Pezizomycetes</taxon>
        <taxon>Pezizales</taxon>
        <taxon>Tuberaceae</taxon>
        <taxon>Tuber</taxon>
    </lineage>
</organism>
<feature type="region of interest" description="Disordered" evidence="1">
    <location>
        <begin position="393"/>
        <end position="461"/>
    </location>
</feature>
<feature type="compositionally biased region" description="Low complexity" evidence="1">
    <location>
        <begin position="402"/>
        <end position="411"/>
    </location>
</feature>